<reference evidence="15 16" key="1">
    <citation type="journal article" date="2023" name="G3 (Bethesda)">
        <title>A chromosome-length genome assembly and annotation of blackberry (Rubus argutus, cv. 'Hillquist').</title>
        <authorList>
            <person name="Bruna T."/>
            <person name="Aryal R."/>
            <person name="Dudchenko O."/>
            <person name="Sargent D.J."/>
            <person name="Mead D."/>
            <person name="Buti M."/>
            <person name="Cavallini A."/>
            <person name="Hytonen T."/>
            <person name="Andres J."/>
            <person name="Pham M."/>
            <person name="Weisz D."/>
            <person name="Mascagni F."/>
            <person name="Usai G."/>
            <person name="Natali L."/>
            <person name="Bassil N."/>
            <person name="Fernandez G.E."/>
            <person name="Lomsadze A."/>
            <person name="Armour M."/>
            <person name="Olukolu B."/>
            <person name="Poorten T."/>
            <person name="Britton C."/>
            <person name="Davik J."/>
            <person name="Ashrafi H."/>
            <person name="Aiden E.L."/>
            <person name="Borodovsky M."/>
            <person name="Worthington M."/>
        </authorList>
    </citation>
    <scope>NUCLEOTIDE SEQUENCE [LARGE SCALE GENOMIC DNA]</scope>
    <source>
        <strain evidence="15">PI 553951</strain>
    </source>
</reference>
<dbReference type="PROSITE" id="PS50867">
    <property type="entry name" value="PRE_SET"/>
    <property type="match status" value="1"/>
</dbReference>
<gene>
    <name evidence="15" type="ORF">M0R45_024868</name>
</gene>
<dbReference type="GO" id="GO:0042054">
    <property type="term" value="F:histone methyltransferase activity"/>
    <property type="evidence" value="ECO:0007669"/>
    <property type="project" value="InterPro"/>
</dbReference>
<feature type="region of interest" description="Disordered" evidence="10">
    <location>
        <begin position="398"/>
        <end position="487"/>
    </location>
</feature>
<keyword evidence="6" id="KW-0156">Chromatin regulator</keyword>
<feature type="compositionally biased region" description="Basic and acidic residues" evidence="10">
    <location>
        <begin position="22"/>
        <end position="32"/>
    </location>
</feature>
<keyword evidence="3" id="KW-0489">Methyltransferase</keyword>
<accession>A0AAW1WUE2</accession>
<dbReference type="SMART" id="SM00317">
    <property type="entry name" value="SET"/>
    <property type="match status" value="1"/>
</dbReference>
<dbReference type="InterPro" id="IPR036987">
    <property type="entry name" value="SRA-YDG_sf"/>
</dbReference>
<dbReference type="InterPro" id="IPR046341">
    <property type="entry name" value="SET_dom_sf"/>
</dbReference>
<dbReference type="InterPro" id="IPR003105">
    <property type="entry name" value="SRA_YDG"/>
</dbReference>
<dbReference type="InterPro" id="IPR015947">
    <property type="entry name" value="PUA-like_sf"/>
</dbReference>
<comment type="subcellular location">
    <subcellularLocation>
        <location evidence="1">Chromosome</location>
        <location evidence="1">Centromere</location>
    </subcellularLocation>
    <subcellularLocation>
        <location evidence="9">Nucleus</location>
    </subcellularLocation>
</comment>
<proteinExistence type="predicted"/>
<name>A0AAW1WUE2_RUBAR</name>
<evidence type="ECO:0000256" key="1">
    <source>
        <dbReference type="ARBA" id="ARBA00004584"/>
    </source>
</evidence>
<feature type="compositionally biased region" description="Basic and acidic residues" evidence="10">
    <location>
        <begin position="463"/>
        <end position="473"/>
    </location>
</feature>
<sequence length="1041" mass="114257">MGVVEAMQPLESPLASLNGSHSEGRLGKKPMDIGECSYRPKSPKIKRRNVSAVRDFPPGCGRFAHLNNAMEAFAGTSQSVPLEATNELEAFVGAAQSVPIESLVAGDKIGDGDGVEKCVSGDSGQVDDSDSMNVEPIETGTALEDELSDLRVLSTGQVGDSDLMNRAVDTVETVESLTVLEHEVSDLSKNPHQVSVATLDEQMVSVLADRSFGSIWASNVNGLQKTAARRYPPRRNVSAVRDFPPLCGRNASLEARNFGQEQSDMDDKPSSSNRANTIVQQTGEDDVQEEEFHENELGGNVSEVTGGKVQAECKGHPVNEMVVLEDARKNCIEPPQESNGRQGTMGDFGHLEEKVGKQIVVYHEKNSPGGNCQESRVIVLGLMAASTCLWMKGKEVENCKPDGAMSESKQKKPDGGMSGSKRKKPAGMSENKRKKPGGGVSESKQKEPDFKCQPEGSKTTSRTKIDPGREARKTNRAGARKIANQGTGQQLVIRDEIKVLDVIPISCCTNVCPPPFGQGTSSSELCDNGTIVTRNKVRETLRLFQAVYRKLLQEEETKLKERGTSRRRFDLQAAKILKDKGKYVNVGKQILGAVPGVEVGDEFHYRVELNMIGLHRQIQGGIDYVKHGGKILATSIVASGGYANDVDNSNSLIYTGQGGNVIKTEKEPEDQKLERGNLALKNSLHEKNPVRVIRGSDASEGKSRTYVYDGLYLVEKCWQDLGPHNKLVFKFQLDRIGGQSELAWKELKKSKKFQVREGICVDDISGGQESIPICAVNTIDDEKPPSFKYITSVIYPDWCRPLPLKGCSCTSGCSDSETCSCAVKNGGEIPYNFNRAIVEAKPLVYECGPSCKCPPSCHNRVSQYGIKFQLELFKTKSMGWGVRSLNSIPSGSFICEYIGELLEEKEAEARTGNDEYLFDIGNNYNDNSLWDGLLTLMPDAQSSSYEVVEEGCFTIDAAWKGNVGRFINHSCSPNLYAQNVLYDHEDNRIPHIMLFAAENIPPLQELTYHYNYMIDHVRDSNGNIKKKSCYCGSPECTGRLY</sequence>
<feature type="domain" description="SET" evidence="11">
    <location>
        <begin position="868"/>
        <end position="1011"/>
    </location>
</feature>
<dbReference type="SUPFAM" id="SSF82199">
    <property type="entry name" value="SET domain"/>
    <property type="match status" value="1"/>
</dbReference>
<feature type="domain" description="Pre-SET" evidence="12">
    <location>
        <begin position="805"/>
        <end position="865"/>
    </location>
</feature>
<dbReference type="Proteomes" id="UP001457282">
    <property type="component" value="Unassembled WGS sequence"/>
</dbReference>
<dbReference type="SUPFAM" id="SSF88697">
    <property type="entry name" value="PUA domain-like"/>
    <property type="match status" value="1"/>
</dbReference>
<keyword evidence="2" id="KW-0158">Chromosome</keyword>
<dbReference type="InterPro" id="IPR007728">
    <property type="entry name" value="Pre-SET_dom"/>
</dbReference>
<dbReference type="SMART" id="SM00468">
    <property type="entry name" value="PreSET"/>
    <property type="match status" value="1"/>
</dbReference>
<dbReference type="Pfam" id="PF05033">
    <property type="entry name" value="Pre-SET"/>
    <property type="match status" value="1"/>
</dbReference>
<evidence type="ECO:0000259" key="11">
    <source>
        <dbReference type="PROSITE" id="PS50280"/>
    </source>
</evidence>
<dbReference type="Gene3D" id="2.30.280.10">
    <property type="entry name" value="SRA-YDG"/>
    <property type="match status" value="1"/>
</dbReference>
<evidence type="ECO:0000256" key="2">
    <source>
        <dbReference type="ARBA" id="ARBA00022454"/>
    </source>
</evidence>
<evidence type="ECO:0000256" key="3">
    <source>
        <dbReference type="ARBA" id="ARBA00022603"/>
    </source>
</evidence>
<evidence type="ECO:0000256" key="7">
    <source>
        <dbReference type="ARBA" id="ARBA00023242"/>
    </source>
</evidence>
<evidence type="ECO:0000313" key="15">
    <source>
        <dbReference type="EMBL" id="KAK9927696.1"/>
    </source>
</evidence>
<feature type="compositionally biased region" description="Basic and acidic residues" evidence="10">
    <location>
        <begin position="443"/>
        <end position="452"/>
    </location>
</feature>
<dbReference type="GO" id="GO:0000775">
    <property type="term" value="C:chromosome, centromeric region"/>
    <property type="evidence" value="ECO:0007669"/>
    <property type="project" value="UniProtKB-SubCell"/>
</dbReference>
<dbReference type="InterPro" id="IPR003616">
    <property type="entry name" value="Post-SET_dom"/>
</dbReference>
<dbReference type="PROSITE" id="PS51015">
    <property type="entry name" value="YDG"/>
    <property type="match status" value="1"/>
</dbReference>
<evidence type="ECO:0000256" key="9">
    <source>
        <dbReference type="PROSITE-ProRule" id="PRU00358"/>
    </source>
</evidence>
<dbReference type="GO" id="GO:0032259">
    <property type="term" value="P:methylation"/>
    <property type="evidence" value="ECO:0007669"/>
    <property type="project" value="UniProtKB-KW"/>
</dbReference>
<dbReference type="SMART" id="SM00508">
    <property type="entry name" value="PostSET"/>
    <property type="match status" value="1"/>
</dbReference>
<evidence type="ECO:0000259" key="13">
    <source>
        <dbReference type="PROSITE" id="PS50868"/>
    </source>
</evidence>
<feature type="region of interest" description="Disordered" evidence="10">
    <location>
        <begin position="1"/>
        <end position="34"/>
    </location>
</feature>
<evidence type="ECO:0000256" key="10">
    <source>
        <dbReference type="SAM" id="MobiDB-lite"/>
    </source>
</evidence>
<dbReference type="GO" id="GO:0005634">
    <property type="term" value="C:nucleus"/>
    <property type="evidence" value="ECO:0007669"/>
    <property type="project" value="UniProtKB-SubCell"/>
</dbReference>
<dbReference type="GO" id="GO:0003690">
    <property type="term" value="F:double-stranded DNA binding"/>
    <property type="evidence" value="ECO:0007669"/>
    <property type="project" value="TreeGrafter"/>
</dbReference>
<dbReference type="PROSITE" id="PS50280">
    <property type="entry name" value="SET"/>
    <property type="match status" value="1"/>
</dbReference>
<evidence type="ECO:0000256" key="6">
    <source>
        <dbReference type="ARBA" id="ARBA00022853"/>
    </source>
</evidence>
<keyword evidence="5" id="KW-0949">S-adenosyl-L-methionine</keyword>
<comment type="caution">
    <text evidence="15">The sequence shown here is derived from an EMBL/GenBank/DDBJ whole genome shotgun (WGS) entry which is preliminary data.</text>
</comment>
<dbReference type="InterPro" id="IPR001214">
    <property type="entry name" value="SET_dom"/>
</dbReference>
<feature type="domain" description="Post-SET" evidence="13">
    <location>
        <begin position="1025"/>
        <end position="1041"/>
    </location>
</feature>
<keyword evidence="16" id="KW-1185">Reference proteome</keyword>
<dbReference type="PROSITE" id="PS50868">
    <property type="entry name" value="POST_SET"/>
    <property type="match status" value="1"/>
</dbReference>
<dbReference type="Gene3D" id="2.170.270.10">
    <property type="entry name" value="SET domain"/>
    <property type="match status" value="1"/>
</dbReference>
<evidence type="ECO:0000256" key="8">
    <source>
        <dbReference type="ARBA" id="ARBA00023328"/>
    </source>
</evidence>
<evidence type="ECO:0000256" key="4">
    <source>
        <dbReference type="ARBA" id="ARBA00022679"/>
    </source>
</evidence>
<dbReference type="GO" id="GO:0008270">
    <property type="term" value="F:zinc ion binding"/>
    <property type="evidence" value="ECO:0007669"/>
    <property type="project" value="InterPro"/>
</dbReference>
<dbReference type="Pfam" id="PF00856">
    <property type="entry name" value="SET"/>
    <property type="match status" value="1"/>
</dbReference>
<keyword evidence="8" id="KW-0137">Centromere</keyword>
<organism evidence="15 16">
    <name type="scientific">Rubus argutus</name>
    <name type="common">Southern blackberry</name>
    <dbReference type="NCBI Taxonomy" id="59490"/>
    <lineage>
        <taxon>Eukaryota</taxon>
        <taxon>Viridiplantae</taxon>
        <taxon>Streptophyta</taxon>
        <taxon>Embryophyta</taxon>
        <taxon>Tracheophyta</taxon>
        <taxon>Spermatophyta</taxon>
        <taxon>Magnoliopsida</taxon>
        <taxon>eudicotyledons</taxon>
        <taxon>Gunneridae</taxon>
        <taxon>Pentapetalae</taxon>
        <taxon>rosids</taxon>
        <taxon>fabids</taxon>
        <taxon>Rosales</taxon>
        <taxon>Rosaceae</taxon>
        <taxon>Rosoideae</taxon>
        <taxon>Rosoideae incertae sedis</taxon>
        <taxon>Rubus</taxon>
    </lineage>
</organism>
<dbReference type="PANTHER" id="PTHR45660">
    <property type="entry name" value="HISTONE-LYSINE N-METHYLTRANSFERASE SETMAR"/>
    <property type="match status" value="1"/>
</dbReference>
<evidence type="ECO:0000256" key="5">
    <source>
        <dbReference type="ARBA" id="ARBA00022691"/>
    </source>
</evidence>
<dbReference type="PROSITE" id="PS51575">
    <property type="entry name" value="SAM_MT43_SUVAR39_2"/>
    <property type="match status" value="1"/>
</dbReference>
<evidence type="ECO:0000259" key="14">
    <source>
        <dbReference type="PROSITE" id="PS51015"/>
    </source>
</evidence>
<evidence type="ECO:0000313" key="16">
    <source>
        <dbReference type="Proteomes" id="UP001457282"/>
    </source>
</evidence>
<dbReference type="SMART" id="SM00466">
    <property type="entry name" value="SRA"/>
    <property type="match status" value="1"/>
</dbReference>
<dbReference type="InterPro" id="IPR051357">
    <property type="entry name" value="H3K9_HMTase_SUVAR3-9"/>
</dbReference>
<feature type="domain" description="YDG" evidence="14">
    <location>
        <begin position="592"/>
        <end position="735"/>
    </location>
</feature>
<protein>
    <submittedName>
        <fullName evidence="15">Uncharacterized protein</fullName>
    </submittedName>
</protein>
<evidence type="ECO:0000259" key="12">
    <source>
        <dbReference type="PROSITE" id="PS50867"/>
    </source>
</evidence>
<keyword evidence="4" id="KW-0808">Transferase</keyword>
<dbReference type="AlphaFoldDB" id="A0AAW1WUE2"/>
<dbReference type="PANTHER" id="PTHR45660:SF46">
    <property type="entry name" value="HISTONE-LYSINE N-METHYLTRANSFERASE, H3 LYSINE-9 SPECIFIC SUVH6"/>
    <property type="match status" value="1"/>
</dbReference>
<dbReference type="InterPro" id="IPR025794">
    <property type="entry name" value="H3-K9-MeTrfase_plant"/>
</dbReference>
<keyword evidence="7 9" id="KW-0539">Nucleus</keyword>
<dbReference type="Pfam" id="PF02182">
    <property type="entry name" value="SAD_SRA"/>
    <property type="match status" value="1"/>
</dbReference>
<dbReference type="EMBL" id="JBEDUW010000005">
    <property type="protein sequence ID" value="KAK9927696.1"/>
    <property type="molecule type" value="Genomic_DNA"/>
</dbReference>